<dbReference type="InterPro" id="IPR003591">
    <property type="entry name" value="Leu-rich_rpt_typical-subtyp"/>
</dbReference>
<keyword evidence="4" id="KW-1185">Reference proteome</keyword>
<evidence type="ECO:0000256" key="1">
    <source>
        <dbReference type="ARBA" id="ARBA00022614"/>
    </source>
</evidence>
<dbReference type="Pfam" id="PF13855">
    <property type="entry name" value="LRR_8"/>
    <property type="match status" value="2"/>
</dbReference>
<name>A0AAV8Z219_9CUCU</name>
<dbReference type="SMART" id="SM00369">
    <property type="entry name" value="LRR_TYP"/>
    <property type="match status" value="6"/>
</dbReference>
<accession>A0AAV8Z219</accession>
<dbReference type="EMBL" id="JAPWTK010000022">
    <property type="protein sequence ID" value="KAJ8957564.1"/>
    <property type="molecule type" value="Genomic_DNA"/>
</dbReference>
<proteinExistence type="predicted"/>
<dbReference type="InterPro" id="IPR032675">
    <property type="entry name" value="LRR_dom_sf"/>
</dbReference>
<gene>
    <name evidence="3" type="ORF">NQ318_020604</name>
</gene>
<sequence>MFVDLGNLEILNVSNNDVSYLSPNCFYDLPKIEKLFLEDNNLSHLPRALFRDSILSELHLEGNQINVLRRTVFLGLSNLRFLYLNNNKISKLQSDCFYKLFELTILFLQNNEIEYLSQDVFNGLDNLIELRLDNNSLGSIELNTFHNMCNLQSLNVSDTHLNLDVSEDSDHEGFGHIAAASATIGCNLRWKSIRTQSMILMIRCGGLPSFLTVATKISHVISAIVGLDISAMYSAEVSDTTSCMEPRALTSSSLTSSVQHILNSVKKCFATETRASFGQGWNQSIVQPDIRAGKRSALLRNFSPT</sequence>
<evidence type="ECO:0000256" key="2">
    <source>
        <dbReference type="ARBA" id="ARBA00022737"/>
    </source>
</evidence>
<keyword evidence="2" id="KW-0677">Repeat</keyword>
<dbReference type="SUPFAM" id="SSF52058">
    <property type="entry name" value="L domain-like"/>
    <property type="match status" value="1"/>
</dbReference>
<reference evidence="3" key="1">
    <citation type="journal article" date="2023" name="Insect Mol. Biol.">
        <title>Genome sequencing provides insights into the evolution of gene families encoding plant cell wall-degrading enzymes in longhorned beetles.</title>
        <authorList>
            <person name="Shin N.R."/>
            <person name="Okamura Y."/>
            <person name="Kirsch R."/>
            <person name="Pauchet Y."/>
        </authorList>
    </citation>
    <scope>NUCLEOTIDE SEQUENCE</scope>
    <source>
        <strain evidence="3">AMC_N1</strain>
    </source>
</reference>
<evidence type="ECO:0000313" key="4">
    <source>
        <dbReference type="Proteomes" id="UP001162162"/>
    </source>
</evidence>
<keyword evidence="1" id="KW-0433">Leucine-rich repeat</keyword>
<protein>
    <submittedName>
        <fullName evidence="3">Uncharacterized protein</fullName>
    </submittedName>
</protein>
<dbReference type="PANTHER" id="PTHR24367">
    <property type="entry name" value="LEUCINE-RICH REPEAT-CONTAINING PROTEIN"/>
    <property type="match status" value="1"/>
</dbReference>
<dbReference type="Gene3D" id="3.80.10.10">
    <property type="entry name" value="Ribonuclease Inhibitor"/>
    <property type="match status" value="2"/>
</dbReference>
<dbReference type="AlphaFoldDB" id="A0AAV8Z219"/>
<comment type="caution">
    <text evidence="3">The sequence shown here is derived from an EMBL/GenBank/DDBJ whole genome shotgun (WGS) entry which is preliminary data.</text>
</comment>
<dbReference type="PANTHER" id="PTHR24367:SF318">
    <property type="entry name" value="LEUCINE-RICH GLIOMA-INACTIVATED PROTEIN 1-LIKE"/>
    <property type="match status" value="1"/>
</dbReference>
<organism evidence="3 4">
    <name type="scientific">Aromia moschata</name>
    <dbReference type="NCBI Taxonomy" id="1265417"/>
    <lineage>
        <taxon>Eukaryota</taxon>
        <taxon>Metazoa</taxon>
        <taxon>Ecdysozoa</taxon>
        <taxon>Arthropoda</taxon>
        <taxon>Hexapoda</taxon>
        <taxon>Insecta</taxon>
        <taxon>Pterygota</taxon>
        <taxon>Neoptera</taxon>
        <taxon>Endopterygota</taxon>
        <taxon>Coleoptera</taxon>
        <taxon>Polyphaga</taxon>
        <taxon>Cucujiformia</taxon>
        <taxon>Chrysomeloidea</taxon>
        <taxon>Cerambycidae</taxon>
        <taxon>Cerambycinae</taxon>
        <taxon>Callichromatini</taxon>
        <taxon>Aromia</taxon>
    </lineage>
</organism>
<evidence type="ECO:0000313" key="3">
    <source>
        <dbReference type="EMBL" id="KAJ8957564.1"/>
    </source>
</evidence>
<dbReference type="PROSITE" id="PS51450">
    <property type="entry name" value="LRR"/>
    <property type="match status" value="1"/>
</dbReference>
<dbReference type="InterPro" id="IPR051295">
    <property type="entry name" value="LGI_related"/>
</dbReference>
<dbReference type="Proteomes" id="UP001162162">
    <property type="component" value="Unassembled WGS sequence"/>
</dbReference>
<dbReference type="InterPro" id="IPR001611">
    <property type="entry name" value="Leu-rich_rpt"/>
</dbReference>